<dbReference type="InterPro" id="IPR050939">
    <property type="entry name" value="Olfactory_GPCR1"/>
</dbReference>
<feature type="transmembrane region" description="Helical" evidence="14">
    <location>
        <begin position="142"/>
        <end position="160"/>
    </location>
</feature>
<name>A0A8T2ILC0_9PIPI</name>
<dbReference type="PRINTS" id="PR00237">
    <property type="entry name" value="GPCRRHODOPSN"/>
</dbReference>
<dbReference type="AlphaFoldDB" id="A0A8T2ILC0"/>
<feature type="transmembrane region" description="Helical" evidence="14">
    <location>
        <begin position="60"/>
        <end position="80"/>
    </location>
</feature>
<dbReference type="GO" id="GO:0005886">
    <property type="term" value="C:plasma membrane"/>
    <property type="evidence" value="ECO:0007669"/>
    <property type="project" value="UniProtKB-SubCell"/>
</dbReference>
<keyword evidence="2 14" id="KW-1003">Cell membrane</keyword>
<evidence type="ECO:0000256" key="3">
    <source>
        <dbReference type="ARBA" id="ARBA00022606"/>
    </source>
</evidence>
<dbReference type="Pfam" id="PF13853">
    <property type="entry name" value="7tm_4"/>
    <property type="match status" value="1"/>
</dbReference>
<feature type="transmembrane region" description="Helical" evidence="14">
    <location>
        <begin position="202"/>
        <end position="227"/>
    </location>
</feature>
<dbReference type="PRINTS" id="PR00245">
    <property type="entry name" value="OLFACTORYR"/>
</dbReference>
<evidence type="ECO:0000313" key="17">
    <source>
        <dbReference type="Proteomes" id="UP000812440"/>
    </source>
</evidence>
<comment type="similarity">
    <text evidence="13">Belongs to the G-protein coupled receptor 1 family.</text>
</comment>
<keyword evidence="8 14" id="KW-0472">Membrane</keyword>
<dbReference type="GO" id="GO:0004984">
    <property type="term" value="F:olfactory receptor activity"/>
    <property type="evidence" value="ECO:0007669"/>
    <property type="project" value="InterPro"/>
</dbReference>
<evidence type="ECO:0000259" key="15">
    <source>
        <dbReference type="PROSITE" id="PS50262"/>
    </source>
</evidence>
<feature type="transmembrane region" description="Helical" evidence="14">
    <location>
        <begin position="100"/>
        <end position="122"/>
    </location>
</feature>
<dbReference type="PROSITE" id="PS00237">
    <property type="entry name" value="G_PROTEIN_RECEP_F1_1"/>
    <property type="match status" value="1"/>
</dbReference>
<dbReference type="GO" id="GO:0004930">
    <property type="term" value="F:G protein-coupled receptor activity"/>
    <property type="evidence" value="ECO:0007669"/>
    <property type="project" value="UniProtKB-KW"/>
</dbReference>
<dbReference type="PROSITE" id="PS50262">
    <property type="entry name" value="G_PROTEIN_RECEP_F1_2"/>
    <property type="match status" value="1"/>
</dbReference>
<keyword evidence="7 13" id="KW-0297">G-protein coupled receptor</keyword>
<evidence type="ECO:0000256" key="10">
    <source>
        <dbReference type="ARBA" id="ARBA00023170"/>
    </source>
</evidence>
<evidence type="ECO:0000256" key="2">
    <source>
        <dbReference type="ARBA" id="ARBA00022475"/>
    </source>
</evidence>
<dbReference type="EMBL" id="JAACNH010000055">
    <property type="protein sequence ID" value="KAG8431874.1"/>
    <property type="molecule type" value="Genomic_DNA"/>
</dbReference>
<evidence type="ECO:0000313" key="16">
    <source>
        <dbReference type="EMBL" id="KAG8431874.1"/>
    </source>
</evidence>
<evidence type="ECO:0000256" key="5">
    <source>
        <dbReference type="ARBA" id="ARBA00022725"/>
    </source>
</evidence>
<dbReference type="FunFam" id="1.20.1070.10:FF:000024">
    <property type="entry name" value="Olfactory receptor"/>
    <property type="match status" value="1"/>
</dbReference>
<comment type="caution">
    <text evidence="16">The sequence shown here is derived from an EMBL/GenBank/DDBJ whole genome shotgun (WGS) entry which is preliminary data.</text>
</comment>
<dbReference type="Proteomes" id="UP000812440">
    <property type="component" value="Unassembled WGS sequence"/>
</dbReference>
<protein>
    <recommendedName>
        <fullName evidence="14">Olfactory receptor</fullName>
    </recommendedName>
</protein>
<evidence type="ECO:0000256" key="9">
    <source>
        <dbReference type="ARBA" id="ARBA00023157"/>
    </source>
</evidence>
<keyword evidence="4 13" id="KW-0812">Transmembrane</keyword>
<organism evidence="16 17">
    <name type="scientific">Hymenochirus boettgeri</name>
    <name type="common">Congo dwarf clawed frog</name>
    <dbReference type="NCBI Taxonomy" id="247094"/>
    <lineage>
        <taxon>Eukaryota</taxon>
        <taxon>Metazoa</taxon>
        <taxon>Chordata</taxon>
        <taxon>Craniata</taxon>
        <taxon>Vertebrata</taxon>
        <taxon>Euteleostomi</taxon>
        <taxon>Amphibia</taxon>
        <taxon>Batrachia</taxon>
        <taxon>Anura</taxon>
        <taxon>Pipoidea</taxon>
        <taxon>Pipidae</taxon>
        <taxon>Pipinae</taxon>
        <taxon>Hymenochirus</taxon>
    </lineage>
</organism>
<dbReference type="PANTHER" id="PTHR24242">
    <property type="entry name" value="G-PROTEIN COUPLED RECEPTOR"/>
    <property type="match status" value="1"/>
</dbReference>
<evidence type="ECO:0000256" key="11">
    <source>
        <dbReference type="ARBA" id="ARBA00023180"/>
    </source>
</evidence>
<dbReference type="InterPro" id="IPR000725">
    <property type="entry name" value="Olfact_rcpt"/>
</dbReference>
<dbReference type="InterPro" id="IPR000276">
    <property type="entry name" value="GPCR_Rhodpsn"/>
</dbReference>
<feature type="domain" description="G-protein coupled receptors family 1 profile" evidence="15">
    <location>
        <begin position="43"/>
        <end position="294"/>
    </location>
</feature>
<evidence type="ECO:0000256" key="4">
    <source>
        <dbReference type="ARBA" id="ARBA00022692"/>
    </source>
</evidence>
<keyword evidence="17" id="KW-1185">Reference proteome</keyword>
<sequence>MSAITNQSVVSEFVLIGIPGLVEKYHSLVSTSMFIAYIISLIANSVVILLIILKRSLHQPMYIIIANLAFSDLLFDTITLPKSIAKYWLGADTISFYACIIQIFSVHYLGSLDALFLMLMAIDRYIAICKPLRYHSIITNKLVIWGCSMSWALDAFYVTVPSVLVSRLTYCGPNKVKNFFCSNQYVTPLSCDEFMSVLRLCIHFGLVVLLVPLAIIILSYILIIRVIHLSANGGNWQKAFYTCTTHLFAIGLYFVPRAIVYIIIQSSTIINSDLSVIILCFYTYIPHLASPIIYCLRTAEIRSHFEKTFKKIFYIGAAV</sequence>
<dbReference type="OrthoDB" id="6144443at2759"/>
<evidence type="ECO:0000256" key="7">
    <source>
        <dbReference type="ARBA" id="ARBA00023040"/>
    </source>
</evidence>
<keyword evidence="9" id="KW-1015">Disulfide bond</keyword>
<evidence type="ECO:0000256" key="6">
    <source>
        <dbReference type="ARBA" id="ARBA00022989"/>
    </source>
</evidence>
<gene>
    <name evidence="16" type="ORF">GDO86_019666</name>
</gene>
<dbReference type="PANTHER" id="PTHR24242:SF391">
    <property type="entry name" value="OLFACTORY RECEPTOR"/>
    <property type="match status" value="1"/>
</dbReference>
<evidence type="ECO:0000256" key="12">
    <source>
        <dbReference type="ARBA" id="ARBA00023224"/>
    </source>
</evidence>
<keyword evidence="10 13" id="KW-0675">Receptor</keyword>
<feature type="transmembrane region" description="Helical" evidence="14">
    <location>
        <begin position="239"/>
        <end position="264"/>
    </location>
</feature>
<dbReference type="SMART" id="SM01381">
    <property type="entry name" value="7TM_GPCR_Srsx"/>
    <property type="match status" value="1"/>
</dbReference>
<proteinExistence type="inferred from homology"/>
<dbReference type="SUPFAM" id="SSF81321">
    <property type="entry name" value="Family A G protein-coupled receptor-like"/>
    <property type="match status" value="1"/>
</dbReference>
<feature type="transmembrane region" description="Helical" evidence="14">
    <location>
        <begin position="34"/>
        <end position="53"/>
    </location>
</feature>
<dbReference type="Gene3D" id="1.20.1070.10">
    <property type="entry name" value="Rhodopsin 7-helix transmembrane proteins"/>
    <property type="match status" value="1"/>
</dbReference>
<keyword evidence="3 14" id="KW-0716">Sensory transduction</keyword>
<accession>A0A8T2ILC0</accession>
<reference evidence="16" key="1">
    <citation type="thesis" date="2020" institute="ProQuest LLC" country="789 East Eisenhower Parkway, Ann Arbor, MI, USA">
        <title>Comparative Genomics and Chromosome Evolution.</title>
        <authorList>
            <person name="Mudd A.B."/>
        </authorList>
    </citation>
    <scope>NUCLEOTIDE SEQUENCE</scope>
    <source>
        <strain evidence="16">Female2</strain>
        <tissue evidence="16">Blood</tissue>
    </source>
</reference>
<comment type="subcellular location">
    <subcellularLocation>
        <location evidence="1 14">Cell membrane</location>
        <topology evidence="1 14">Multi-pass membrane protein</topology>
    </subcellularLocation>
</comment>
<dbReference type="InterPro" id="IPR017452">
    <property type="entry name" value="GPCR_Rhodpsn_7TM"/>
</dbReference>
<evidence type="ECO:0000256" key="13">
    <source>
        <dbReference type="RuleBase" id="RU000688"/>
    </source>
</evidence>
<feature type="transmembrane region" description="Helical" evidence="14">
    <location>
        <begin position="276"/>
        <end position="296"/>
    </location>
</feature>
<keyword evidence="6 14" id="KW-1133">Transmembrane helix</keyword>
<keyword evidence="11" id="KW-0325">Glycoprotein</keyword>
<evidence type="ECO:0000256" key="14">
    <source>
        <dbReference type="RuleBase" id="RU363047"/>
    </source>
</evidence>
<evidence type="ECO:0000256" key="8">
    <source>
        <dbReference type="ARBA" id="ARBA00023136"/>
    </source>
</evidence>
<keyword evidence="5 14" id="KW-0552">Olfaction</keyword>
<keyword evidence="12 13" id="KW-0807">Transducer</keyword>
<evidence type="ECO:0000256" key="1">
    <source>
        <dbReference type="ARBA" id="ARBA00004651"/>
    </source>
</evidence>